<feature type="transmembrane region" description="Helical" evidence="1">
    <location>
        <begin position="12"/>
        <end position="34"/>
    </location>
</feature>
<proteinExistence type="predicted"/>
<name>A0A1B3XMK5_9BACI</name>
<protein>
    <submittedName>
        <fullName evidence="2">Uncharacterized protein</fullName>
    </submittedName>
</protein>
<keyword evidence="1" id="KW-0812">Transmembrane</keyword>
<dbReference type="Proteomes" id="UP000077926">
    <property type="component" value="Chromosome"/>
</dbReference>
<gene>
    <name evidence="2" type="ORF">ABE28_008705</name>
</gene>
<evidence type="ECO:0000256" key="1">
    <source>
        <dbReference type="SAM" id="Phobius"/>
    </source>
</evidence>
<reference evidence="2 3" key="1">
    <citation type="submission" date="2016-08" db="EMBL/GenBank/DDBJ databases">
        <title>Complete genome sequence of Bacillus muralis G25-68, a strain with toxicity to nematodes.</title>
        <authorList>
            <person name="Zheng Z."/>
        </authorList>
    </citation>
    <scope>NUCLEOTIDE SEQUENCE [LARGE SCALE GENOMIC DNA]</scope>
    <source>
        <strain evidence="2 3">G25-68</strain>
    </source>
</reference>
<sequence>MVIRILQDLDCIRLFSCLFFISLLMKCLFISLLMERNRNKIVKKYQKKTEKNGKIMLVYFKKVVCFKFK</sequence>
<evidence type="ECO:0000313" key="3">
    <source>
        <dbReference type="Proteomes" id="UP000077926"/>
    </source>
</evidence>
<keyword evidence="3" id="KW-1185">Reference proteome</keyword>
<dbReference type="KEGG" id="bmur:ABE28_008705"/>
<keyword evidence="1" id="KW-1133">Transmembrane helix</keyword>
<dbReference type="AlphaFoldDB" id="A0A1B3XMK5"/>
<accession>A0A1B3XMK5</accession>
<organism evidence="2 3">
    <name type="scientific">Peribacillus muralis</name>
    <dbReference type="NCBI Taxonomy" id="264697"/>
    <lineage>
        <taxon>Bacteria</taxon>
        <taxon>Bacillati</taxon>
        <taxon>Bacillota</taxon>
        <taxon>Bacilli</taxon>
        <taxon>Bacillales</taxon>
        <taxon>Bacillaceae</taxon>
        <taxon>Peribacillus</taxon>
    </lineage>
</organism>
<dbReference type="EMBL" id="CP017080">
    <property type="protein sequence ID" value="AOH54430.1"/>
    <property type="molecule type" value="Genomic_DNA"/>
</dbReference>
<evidence type="ECO:0000313" key="2">
    <source>
        <dbReference type="EMBL" id="AOH54430.1"/>
    </source>
</evidence>
<keyword evidence="1" id="KW-0472">Membrane</keyword>